<evidence type="ECO:0000256" key="1">
    <source>
        <dbReference type="ARBA" id="ARBA00013860"/>
    </source>
</evidence>
<name>A0A975U532_9PROT</name>
<dbReference type="CDD" id="cd16321">
    <property type="entry name" value="MraZ_C"/>
    <property type="match status" value="1"/>
</dbReference>
<dbReference type="AlphaFoldDB" id="A0A975U532"/>
<dbReference type="Proteomes" id="UP000694001">
    <property type="component" value="Chromosome"/>
</dbReference>
<evidence type="ECO:0000256" key="7">
    <source>
        <dbReference type="HAMAP-Rule" id="MF_01008"/>
    </source>
</evidence>
<accession>A0A975U532</accession>
<dbReference type="InterPro" id="IPR007159">
    <property type="entry name" value="SpoVT-AbrB_dom"/>
</dbReference>
<feature type="domain" description="SpoVT-AbrB" evidence="8">
    <location>
        <begin position="7"/>
        <end position="54"/>
    </location>
</feature>
<dbReference type="InterPro" id="IPR020603">
    <property type="entry name" value="MraZ_dom"/>
</dbReference>
<organism evidence="9 10">
    <name type="scientific">Elioraea tepida</name>
    <dbReference type="NCBI Taxonomy" id="2843330"/>
    <lineage>
        <taxon>Bacteria</taxon>
        <taxon>Pseudomonadati</taxon>
        <taxon>Pseudomonadota</taxon>
        <taxon>Alphaproteobacteria</taxon>
        <taxon>Acetobacterales</taxon>
        <taxon>Elioraeaceae</taxon>
        <taxon>Elioraea</taxon>
    </lineage>
</organism>
<dbReference type="InterPro" id="IPR035642">
    <property type="entry name" value="MraZ_N"/>
</dbReference>
<evidence type="ECO:0000256" key="4">
    <source>
        <dbReference type="ARBA" id="ARBA00023015"/>
    </source>
</evidence>
<dbReference type="GO" id="GO:2000143">
    <property type="term" value="P:negative regulation of DNA-templated transcription initiation"/>
    <property type="evidence" value="ECO:0007669"/>
    <property type="project" value="TreeGrafter"/>
</dbReference>
<dbReference type="InterPro" id="IPR003444">
    <property type="entry name" value="MraZ"/>
</dbReference>
<dbReference type="NCBIfam" id="NF001477">
    <property type="entry name" value="PRK00326.2-4"/>
    <property type="match status" value="1"/>
</dbReference>
<feature type="domain" description="SpoVT-AbrB" evidence="8">
    <location>
        <begin position="83"/>
        <end position="126"/>
    </location>
</feature>
<dbReference type="PROSITE" id="PS51740">
    <property type="entry name" value="SPOVT_ABRB"/>
    <property type="match status" value="2"/>
</dbReference>
<evidence type="ECO:0000256" key="5">
    <source>
        <dbReference type="ARBA" id="ARBA00023125"/>
    </source>
</evidence>
<dbReference type="Pfam" id="PF02381">
    <property type="entry name" value="MraZ"/>
    <property type="match status" value="1"/>
</dbReference>
<evidence type="ECO:0000259" key="8">
    <source>
        <dbReference type="PROSITE" id="PS51740"/>
    </source>
</evidence>
<keyword evidence="5 7" id="KW-0238">DNA-binding</keyword>
<keyword evidence="6 7" id="KW-0804">Transcription</keyword>
<comment type="similarity">
    <text evidence="7">Belongs to the MraZ family.</text>
</comment>
<dbReference type="CDD" id="cd16320">
    <property type="entry name" value="MraZ_N"/>
    <property type="match status" value="1"/>
</dbReference>
<dbReference type="GO" id="GO:0009295">
    <property type="term" value="C:nucleoid"/>
    <property type="evidence" value="ECO:0007669"/>
    <property type="project" value="UniProtKB-SubCell"/>
</dbReference>
<evidence type="ECO:0000256" key="2">
    <source>
        <dbReference type="ARBA" id="ARBA00022490"/>
    </source>
</evidence>
<dbReference type="PANTHER" id="PTHR34701">
    <property type="entry name" value="TRANSCRIPTIONAL REGULATOR MRAZ"/>
    <property type="match status" value="1"/>
</dbReference>
<dbReference type="PANTHER" id="PTHR34701:SF1">
    <property type="entry name" value="TRANSCRIPTIONAL REGULATOR MRAZ"/>
    <property type="match status" value="1"/>
</dbReference>
<dbReference type="GO" id="GO:0000976">
    <property type="term" value="F:transcription cis-regulatory region binding"/>
    <property type="evidence" value="ECO:0007669"/>
    <property type="project" value="TreeGrafter"/>
</dbReference>
<sequence>MTQFYDTYTNRLDRKGRVSVPAPFRAVLERLGATDLILSPNHKYPCIDARPDTLFRQLAAQLETLDVFSDEHDDLTTTLFARSTSAMPDAEGRITLPERLIAHAKLTDQVTFMGAGASFQLWAPEAAEARLAEAERRTLERRLTVPRRRSAGPA</sequence>
<evidence type="ECO:0000256" key="3">
    <source>
        <dbReference type="ARBA" id="ARBA00022737"/>
    </source>
</evidence>
<gene>
    <name evidence="7 9" type="primary">mraZ</name>
    <name evidence="9" type="ORF">KO353_04860</name>
</gene>
<reference evidence="9" key="1">
    <citation type="submission" date="2021-06" db="EMBL/GenBank/DDBJ databases">
        <title>Elioraea tepida, sp. nov., a moderately thermophilic aerobic anoxygenic phototrophic bacterium isolated from an alkaline siliceous hot spring mat community in Yellowstone National Park, WY, USA.</title>
        <authorList>
            <person name="Saini M.K."/>
            <person name="Yoshida S."/>
            <person name="Sebastian A."/>
            <person name="Hirose S."/>
            <person name="Hara E."/>
            <person name="Tamaki H."/>
            <person name="Soulier N.T."/>
            <person name="Albert I."/>
            <person name="Hanada S."/>
            <person name="Bryant D.A."/>
            <person name="Tank M."/>
        </authorList>
    </citation>
    <scope>NUCLEOTIDE SEQUENCE</scope>
    <source>
        <strain evidence="9">MS-P2</strain>
    </source>
</reference>
<dbReference type="GO" id="GO:0005737">
    <property type="term" value="C:cytoplasm"/>
    <property type="evidence" value="ECO:0007669"/>
    <property type="project" value="UniProtKB-UniRule"/>
</dbReference>
<comment type="subcellular location">
    <subcellularLocation>
        <location evidence="7">Cytoplasm</location>
        <location evidence="7">Nucleoid</location>
    </subcellularLocation>
</comment>
<proteinExistence type="inferred from homology"/>
<keyword evidence="3" id="KW-0677">Repeat</keyword>
<dbReference type="GO" id="GO:0003700">
    <property type="term" value="F:DNA-binding transcription factor activity"/>
    <property type="evidence" value="ECO:0007669"/>
    <property type="project" value="UniProtKB-UniRule"/>
</dbReference>
<evidence type="ECO:0000256" key="6">
    <source>
        <dbReference type="ARBA" id="ARBA00023163"/>
    </source>
</evidence>
<dbReference type="InterPro" id="IPR035644">
    <property type="entry name" value="MraZ_C"/>
</dbReference>
<evidence type="ECO:0000313" key="10">
    <source>
        <dbReference type="Proteomes" id="UP000694001"/>
    </source>
</evidence>
<keyword evidence="4 7" id="KW-0805">Transcription regulation</keyword>
<dbReference type="EMBL" id="CP076448">
    <property type="protein sequence ID" value="QXM25548.1"/>
    <property type="molecule type" value="Genomic_DNA"/>
</dbReference>
<dbReference type="HAMAP" id="MF_01008">
    <property type="entry name" value="MraZ"/>
    <property type="match status" value="1"/>
</dbReference>
<comment type="subunit">
    <text evidence="7">Forms oligomers.</text>
</comment>
<evidence type="ECO:0000313" key="9">
    <source>
        <dbReference type="EMBL" id="QXM25548.1"/>
    </source>
</evidence>
<keyword evidence="2 7" id="KW-0963">Cytoplasm</keyword>
<protein>
    <recommendedName>
        <fullName evidence="1 7">Transcriptional regulator MraZ</fullName>
    </recommendedName>
</protein>
<keyword evidence="10" id="KW-1185">Reference proteome</keyword>
<dbReference type="KEGG" id="elio:KO353_04860"/>
<dbReference type="RefSeq" id="WP_218286604.1">
    <property type="nucleotide sequence ID" value="NZ_CP076448.1"/>
</dbReference>